<dbReference type="InterPro" id="IPR007685">
    <property type="entry name" value="RelA_SpoT"/>
</dbReference>
<proteinExistence type="predicted"/>
<dbReference type="STRING" id="1294263.JCM21531_4032"/>
<evidence type="ECO:0000313" key="3">
    <source>
        <dbReference type="EMBL" id="GAE90420.1"/>
    </source>
</evidence>
<dbReference type="GO" id="GO:0015970">
    <property type="term" value="P:guanosine tetraphosphate biosynthetic process"/>
    <property type="evidence" value="ECO:0007669"/>
    <property type="project" value="UniProtKB-UniPathway"/>
</dbReference>
<sequence>MHLYALVYTGPKCYRKTSLFKLSLCGIIKSSKFLLEYNMKKILMDDGYNLWEILKKINSYKVDSKFPSLKRTIKHFDFNDVYTDVLDFIEYNIDLTKELEKYFEDNIIKDSNDFAMREKAETSLKDKWNKNSNSNKQFREVCNDIFGIRIITGLDQEELECEIQDIPKTNTRYKMQMVNFYNTPKSTDDGYRGIHLYFRHNPKCYSIEIQFWTRRDWLLNKYTHEVIYKQRFIQKHILDYSLKLRNWLDKMPRNPKEIISYEDYLYTMLQSVYKEGE</sequence>
<comment type="caution">
    <text evidence="3">The sequence shown here is derived from an EMBL/GenBank/DDBJ whole genome shotgun (WGS) entry which is preliminary data.</text>
</comment>
<evidence type="ECO:0000259" key="2">
    <source>
        <dbReference type="SMART" id="SM00954"/>
    </source>
</evidence>
<reference evidence="3" key="1">
    <citation type="journal article" date="2014" name="Genome Announc.">
        <title>Draft Genome Sequence of Clostridium straminisolvens Strain JCM 21531T, Isolated from a Cellulose-Degrading Bacterial Community.</title>
        <authorList>
            <person name="Yuki M."/>
            <person name="Oshima K."/>
            <person name="Suda W."/>
            <person name="Sakamoto M."/>
            <person name="Kitamura K."/>
            <person name="Iida T."/>
            <person name="Hattori M."/>
            <person name="Ohkuma M."/>
        </authorList>
    </citation>
    <scope>NUCLEOTIDE SEQUENCE [LARGE SCALE GENOMIC DNA]</scope>
    <source>
        <strain evidence="3">JCM 21531</strain>
    </source>
</reference>
<comment type="pathway">
    <text evidence="1">Purine metabolism; ppGpp biosynthesis; ppGpp from GTP: step 1/2.</text>
</comment>
<name>W4VAK4_9FIRM</name>
<evidence type="ECO:0000256" key="1">
    <source>
        <dbReference type="ARBA" id="ARBA00004976"/>
    </source>
</evidence>
<protein>
    <recommendedName>
        <fullName evidence="2">RelA/SpoT domain-containing protein</fullName>
    </recommendedName>
</protein>
<dbReference type="UniPathway" id="UPA00908">
    <property type="reaction ID" value="UER00884"/>
</dbReference>
<dbReference type="EMBL" id="BAVR01000070">
    <property type="protein sequence ID" value="GAE90420.1"/>
    <property type="molecule type" value="Genomic_DNA"/>
</dbReference>
<dbReference type="Pfam" id="PF04607">
    <property type="entry name" value="RelA_SpoT"/>
    <property type="match status" value="1"/>
</dbReference>
<accession>W4VAK4</accession>
<gene>
    <name evidence="3" type="ORF">JCM21531_4032</name>
</gene>
<keyword evidence="4" id="KW-1185">Reference proteome</keyword>
<dbReference type="AlphaFoldDB" id="W4VAK4"/>
<feature type="domain" description="RelA/SpoT" evidence="2">
    <location>
        <begin position="116"/>
        <end position="234"/>
    </location>
</feature>
<dbReference type="InterPro" id="IPR043519">
    <property type="entry name" value="NT_sf"/>
</dbReference>
<organism evidence="3 4">
    <name type="scientific">Acetivibrio straminisolvens JCM 21531</name>
    <dbReference type="NCBI Taxonomy" id="1294263"/>
    <lineage>
        <taxon>Bacteria</taxon>
        <taxon>Bacillati</taxon>
        <taxon>Bacillota</taxon>
        <taxon>Clostridia</taxon>
        <taxon>Eubacteriales</taxon>
        <taxon>Oscillospiraceae</taxon>
        <taxon>Acetivibrio</taxon>
    </lineage>
</organism>
<dbReference type="Gene3D" id="3.30.460.10">
    <property type="entry name" value="Beta Polymerase, domain 2"/>
    <property type="match status" value="1"/>
</dbReference>
<evidence type="ECO:0000313" key="4">
    <source>
        <dbReference type="Proteomes" id="UP000019109"/>
    </source>
</evidence>
<dbReference type="SMART" id="SM00954">
    <property type="entry name" value="RelA_SpoT"/>
    <property type="match status" value="1"/>
</dbReference>
<dbReference type="Proteomes" id="UP000019109">
    <property type="component" value="Unassembled WGS sequence"/>
</dbReference>
<dbReference type="SUPFAM" id="SSF81301">
    <property type="entry name" value="Nucleotidyltransferase"/>
    <property type="match status" value="1"/>
</dbReference>